<evidence type="ECO:0000313" key="6">
    <source>
        <dbReference type="Proteomes" id="UP000008120"/>
    </source>
</evidence>
<reference evidence="4 6" key="1">
    <citation type="journal article" date="2005" name="Environ. Microbiol.">
        <title>Genetic and functional properties of uncultivated thermophilic crenarchaeotes from a subsurface gold mine as revealed by analysis of genome fragments.</title>
        <authorList>
            <person name="Nunoura T."/>
            <person name="Hirayama H."/>
            <person name="Takami H."/>
            <person name="Oida H."/>
            <person name="Nishi S."/>
            <person name="Shimamura S."/>
            <person name="Suzuki Y."/>
            <person name="Inagaki F."/>
            <person name="Takai K."/>
            <person name="Nealson K.H."/>
            <person name="Horikoshi K."/>
        </authorList>
    </citation>
    <scope>NUCLEOTIDE SEQUENCE [LARGE SCALE GENOMIC DNA]</scope>
</reference>
<dbReference type="GO" id="GO:0005737">
    <property type="term" value="C:cytoplasm"/>
    <property type="evidence" value="ECO:0007669"/>
    <property type="project" value="TreeGrafter"/>
</dbReference>
<reference evidence="4 6" key="2">
    <citation type="journal article" date="2011" name="Nucleic Acids Res.">
        <title>Insights into the evolution of Archaea and eukaryotic protein modifier systems revealed by the genome of a novel archaeal group.</title>
        <authorList>
            <person name="Nunoura T."/>
            <person name="Takaki Y."/>
            <person name="Kakuta J."/>
            <person name="Nishi S."/>
            <person name="Sugahara J."/>
            <person name="Kazama H."/>
            <person name="Chee G."/>
            <person name="Hattori M."/>
            <person name="Kanai A."/>
            <person name="Atomi H."/>
            <person name="Takai K."/>
            <person name="Takami H."/>
        </authorList>
    </citation>
    <scope>NUCLEOTIDE SEQUENCE [LARGE SCALE GENOMIC DNA]</scope>
</reference>
<dbReference type="CDD" id="cd06257">
    <property type="entry name" value="DnaJ"/>
    <property type="match status" value="1"/>
</dbReference>
<dbReference type="KEGG" id="csu:CSUB_C0959"/>
<dbReference type="Pfam" id="PF06961">
    <property type="entry name" value="DUF1294"/>
    <property type="match status" value="1"/>
</dbReference>
<dbReference type="EMBL" id="BA000048">
    <property type="protein sequence ID" value="BAJ50812.1"/>
    <property type="molecule type" value="Genomic_DNA"/>
</dbReference>
<dbReference type="BioCyc" id="CCAL311458:G131R-967-MONOMER"/>
<dbReference type="PRINTS" id="PR00625">
    <property type="entry name" value="JDOMAIN"/>
</dbReference>
<dbReference type="Gene3D" id="1.10.287.110">
    <property type="entry name" value="DnaJ domain"/>
    <property type="match status" value="1"/>
</dbReference>
<evidence type="ECO:0000259" key="3">
    <source>
        <dbReference type="PROSITE" id="PS50076"/>
    </source>
</evidence>
<keyword evidence="1" id="KW-0143">Chaperone</keyword>
<evidence type="ECO:0000313" key="5">
    <source>
        <dbReference type="EMBL" id="BAJ50812.1"/>
    </source>
</evidence>
<keyword evidence="2" id="KW-0472">Membrane</keyword>
<feature type="transmembrane region" description="Helical" evidence="2">
    <location>
        <begin position="243"/>
        <end position="261"/>
    </location>
</feature>
<dbReference type="AlphaFoldDB" id="E6N6U3"/>
<feature type="domain" description="J" evidence="3">
    <location>
        <begin position="9"/>
        <end position="73"/>
    </location>
</feature>
<dbReference type="InterPro" id="IPR010718">
    <property type="entry name" value="DUF1294"/>
</dbReference>
<name>E6N6U3_CALS0</name>
<keyword evidence="2" id="KW-0812">Transmembrane</keyword>
<dbReference type="SMART" id="SM00271">
    <property type="entry name" value="DnaJ"/>
    <property type="match status" value="1"/>
</dbReference>
<feature type="transmembrane region" description="Helical" evidence="2">
    <location>
        <begin position="304"/>
        <end position="322"/>
    </location>
</feature>
<dbReference type="Pfam" id="PF00226">
    <property type="entry name" value="DnaJ"/>
    <property type="match status" value="1"/>
</dbReference>
<accession>E6N6U3</accession>
<feature type="transmembrane region" description="Helical" evidence="2">
    <location>
        <begin position="151"/>
        <end position="169"/>
    </location>
</feature>
<feature type="transmembrane region" description="Helical" evidence="2">
    <location>
        <begin position="281"/>
        <end position="298"/>
    </location>
</feature>
<dbReference type="GO" id="GO:0051082">
    <property type="term" value="F:unfolded protein binding"/>
    <property type="evidence" value="ECO:0007669"/>
    <property type="project" value="TreeGrafter"/>
</dbReference>
<dbReference type="SUPFAM" id="SSF46565">
    <property type="entry name" value="Chaperone J-domain"/>
    <property type="match status" value="1"/>
</dbReference>
<sequence length="508" mass="56219">MSGRHQIPDYYSILGVGRHASQEEIKRAYRNLVKKYHPDISPHPHAEEIMKIVNEAYRVLGDPAKRRLYDQRLQTMEAQTTRAAAATAHTRPSQPEAPTVFWQQQEHVKFEGKDVANMYTYVTTSFTFFVILFAIAGLIRSPASDAVWWDGFIGTYVAPYITAIALLMLASSYIGPAGVGYAFYIGSPFILLYMLVGGGIIALQMRTAGLNPSTEHVLLTTATAPFRFIHDLLVTSLSNNIEVAAVALSALNIAAFLAMAWDKKQAQARQWRIRETVLKRFALLGAGLGIMMGAIAFRHKIRKASFMSYIILSLAINLYFTYMIFGGGLLAKAAAAVAVGLLIGLALGVFLGHPPVTFTTTKHTTITEAVTTTSLKTSTTVRTFTSVTTYTTFRATTTVIITQTVYPAETPEILLTEHDIGNKRTKPFTVANTTDLQITFTVKAAGPVSELRFQIQLIQFGDIFVKWSREVRGREGSFDNHIVGVKPGNYLLQINCNCEWEVVVKKVF</sequence>
<dbReference type="PROSITE" id="PS50076">
    <property type="entry name" value="DNAJ_2"/>
    <property type="match status" value="1"/>
</dbReference>
<feature type="transmembrane region" description="Helical" evidence="2">
    <location>
        <begin position="119"/>
        <end position="139"/>
    </location>
</feature>
<dbReference type="InterPro" id="IPR001623">
    <property type="entry name" value="DnaJ_domain"/>
</dbReference>
<proteinExistence type="predicted"/>
<evidence type="ECO:0000256" key="1">
    <source>
        <dbReference type="ARBA" id="ARBA00023186"/>
    </source>
</evidence>
<feature type="transmembrane region" description="Helical" evidence="2">
    <location>
        <begin position="329"/>
        <end position="351"/>
    </location>
</feature>
<dbReference type="Proteomes" id="UP000008120">
    <property type="component" value="Chromosome"/>
</dbReference>
<dbReference type="InterPro" id="IPR036869">
    <property type="entry name" value="J_dom_sf"/>
</dbReference>
<protein>
    <recommendedName>
        <fullName evidence="3">J domain-containing protein</fullName>
    </recommendedName>
</protein>
<dbReference type="GO" id="GO:0042026">
    <property type="term" value="P:protein refolding"/>
    <property type="evidence" value="ECO:0007669"/>
    <property type="project" value="TreeGrafter"/>
</dbReference>
<keyword evidence="2" id="KW-1133">Transmembrane helix</keyword>
<gene>
    <name evidence="5" type="ORF">CSUB_C0959</name>
    <name evidence="4" type="ORF">HGMM_F28E01C13</name>
</gene>
<dbReference type="STRING" id="311458.CSUB_C0959"/>
<dbReference type="PANTHER" id="PTHR43096:SF52">
    <property type="entry name" value="DNAJ HOMOLOG 1, MITOCHONDRIAL-RELATED"/>
    <property type="match status" value="1"/>
</dbReference>
<evidence type="ECO:0000313" key="4">
    <source>
        <dbReference type="EMBL" id="BAJ48012.1"/>
    </source>
</evidence>
<dbReference type="EMBL" id="AP011852">
    <property type="protein sequence ID" value="BAJ48012.1"/>
    <property type="molecule type" value="Genomic_DNA"/>
</dbReference>
<feature type="transmembrane region" description="Helical" evidence="2">
    <location>
        <begin position="181"/>
        <end position="203"/>
    </location>
</feature>
<evidence type="ECO:0000256" key="2">
    <source>
        <dbReference type="SAM" id="Phobius"/>
    </source>
</evidence>
<dbReference type="PANTHER" id="PTHR43096">
    <property type="entry name" value="DNAJ HOMOLOG 1, MITOCHONDRIAL-RELATED"/>
    <property type="match status" value="1"/>
</dbReference>
<organism evidence="4 6">
    <name type="scientific">Caldiarchaeum subterraneum</name>
    <dbReference type="NCBI Taxonomy" id="311458"/>
    <lineage>
        <taxon>Archaea</taxon>
        <taxon>Nitrososphaerota</taxon>
        <taxon>Candidatus Caldarchaeales</taxon>
        <taxon>Candidatus Caldarchaeaceae</taxon>
        <taxon>Candidatus Caldarchaeum</taxon>
    </lineage>
</organism>